<dbReference type="InterPro" id="IPR001650">
    <property type="entry name" value="Helicase_C-like"/>
</dbReference>
<gene>
    <name evidence="8" type="ORF">BpHYR1_019217</name>
</gene>
<dbReference type="STRING" id="10195.A0A3M7QIA3"/>
<dbReference type="SUPFAM" id="SSF52540">
    <property type="entry name" value="P-loop containing nucleoside triphosphate hydrolases"/>
    <property type="match status" value="1"/>
</dbReference>
<name>A0A3M7QIA3_BRAPC</name>
<dbReference type="GO" id="GO:0017111">
    <property type="term" value="F:ribonucleoside triphosphate phosphatase activity"/>
    <property type="evidence" value="ECO:0007669"/>
    <property type="project" value="UniProtKB-EC"/>
</dbReference>
<dbReference type="AlphaFoldDB" id="A0A3M7QIA3"/>
<proteinExistence type="predicted"/>
<evidence type="ECO:0000256" key="3">
    <source>
        <dbReference type="ARBA" id="ARBA00022806"/>
    </source>
</evidence>
<dbReference type="Gene3D" id="3.40.50.300">
    <property type="entry name" value="P-loop containing nucleotide triphosphate hydrolases"/>
    <property type="match status" value="2"/>
</dbReference>
<dbReference type="InterPro" id="IPR048333">
    <property type="entry name" value="HA2_WH"/>
</dbReference>
<keyword evidence="9" id="KW-1185">Reference proteome</keyword>
<dbReference type="InterPro" id="IPR007502">
    <property type="entry name" value="Helicase-assoc_dom"/>
</dbReference>
<dbReference type="InterPro" id="IPR011545">
    <property type="entry name" value="DEAD/DEAH_box_helicase_dom"/>
</dbReference>
<organism evidence="8 9">
    <name type="scientific">Brachionus plicatilis</name>
    <name type="common">Marine rotifer</name>
    <name type="synonym">Brachionus muelleri</name>
    <dbReference type="NCBI Taxonomy" id="10195"/>
    <lineage>
        <taxon>Eukaryota</taxon>
        <taxon>Metazoa</taxon>
        <taxon>Spiralia</taxon>
        <taxon>Gnathifera</taxon>
        <taxon>Rotifera</taxon>
        <taxon>Eurotatoria</taxon>
        <taxon>Monogononta</taxon>
        <taxon>Pseudotrocha</taxon>
        <taxon>Ploima</taxon>
        <taxon>Brachionidae</taxon>
        <taxon>Brachionus</taxon>
    </lineage>
</organism>
<dbReference type="InterPro" id="IPR011709">
    <property type="entry name" value="DEAD-box_helicase_OB_fold"/>
</dbReference>
<dbReference type="FunFam" id="1.20.120.1080:FF:000005">
    <property type="entry name" value="ATP-dependent helicase HrpA"/>
    <property type="match status" value="1"/>
</dbReference>
<dbReference type="Pfam" id="PF21010">
    <property type="entry name" value="HA2_C"/>
    <property type="match status" value="1"/>
</dbReference>
<dbReference type="InterPro" id="IPR056382">
    <property type="entry name" value="DHX34_Znf-C2H2"/>
</dbReference>
<dbReference type="SMART" id="SM00487">
    <property type="entry name" value="DEXDc"/>
    <property type="match status" value="1"/>
</dbReference>
<evidence type="ECO:0000313" key="8">
    <source>
        <dbReference type="EMBL" id="RNA10695.1"/>
    </source>
</evidence>
<dbReference type="PANTHER" id="PTHR18934">
    <property type="entry name" value="ATP-DEPENDENT RNA HELICASE"/>
    <property type="match status" value="1"/>
</dbReference>
<dbReference type="SMART" id="SM00490">
    <property type="entry name" value="HELICc"/>
    <property type="match status" value="1"/>
</dbReference>
<dbReference type="PROSITE" id="PS51194">
    <property type="entry name" value="HELICASE_CTER"/>
    <property type="match status" value="1"/>
</dbReference>
<feature type="domain" description="Helicase ATP-binding" evidence="6">
    <location>
        <begin position="202"/>
        <end position="370"/>
    </location>
</feature>
<keyword evidence="4" id="KW-0067">ATP-binding</keyword>
<accession>A0A3M7QIA3</accession>
<evidence type="ECO:0000259" key="6">
    <source>
        <dbReference type="PROSITE" id="PS51192"/>
    </source>
</evidence>
<dbReference type="OrthoDB" id="10253254at2759"/>
<reference evidence="8 9" key="1">
    <citation type="journal article" date="2018" name="Sci. Rep.">
        <title>Genomic signatures of local adaptation to the degree of environmental predictability in rotifers.</title>
        <authorList>
            <person name="Franch-Gras L."/>
            <person name="Hahn C."/>
            <person name="Garcia-Roger E.M."/>
            <person name="Carmona M.J."/>
            <person name="Serra M."/>
            <person name="Gomez A."/>
        </authorList>
    </citation>
    <scope>NUCLEOTIDE SEQUENCE [LARGE SCALE GENOMIC DNA]</scope>
    <source>
        <strain evidence="8">HYR1</strain>
    </source>
</reference>
<dbReference type="InterPro" id="IPR014001">
    <property type="entry name" value="Helicase_ATP-bd"/>
</dbReference>
<dbReference type="GO" id="GO:0004386">
    <property type="term" value="F:helicase activity"/>
    <property type="evidence" value="ECO:0007669"/>
    <property type="project" value="UniProtKB-KW"/>
</dbReference>
<evidence type="ECO:0000256" key="4">
    <source>
        <dbReference type="ARBA" id="ARBA00022840"/>
    </source>
</evidence>
<sequence length="1214" mass="141813">MDKIEQSIIQSLELIKREQNEDPNENQLIEQEDDPDKLIKDLSELSQSKNVEFDFIKNKSFLDDIYFKNSRLFKIGSKDHSDFWSFLSRYQNLLKKKSSIAPKNTKQPDLNEFSAQLKLPLKYDKRWRLNFVYKPNKSEQTGTYDSSGNKIKFECDEQKLREFEFIIHLYLDFLQKEKYKKLKQLRQAQANLPIYKYQEVILKTVKENQVTIIAGDTGCGKFYNLFSTKSTQIPRYLLEAGFERIACTQPRRIACMSLAKRVSYETLNEFKSEVAYQVRFDKTRTKHTKILFLTEGVLLRQIQSDAQLAQYDIIVVDEVHERHVFTDFLLGILKCLIKQRQTLKVILMSATINIDLFSNYFDQCVIVKIPGRTYKIDVEYMPANKEKCDPKSKSSNKIDPAPYIRIMQQIDKKYPESERGDMLIFLSGMTDIQTILDAAKEYATECKRWIVLPLHSSLSIEDQDKVFDIPPEGVRKCILSTNIAETSVTIDGLRFIVDSGKVKEISYDPKYKMQRLQEFWISRASAEQRKGRAGRTGPGVCFRLYSQADYNSFNEFTTPEIRRVPLNSLLLQMISMGLRDVRKFPFVEPPDLQSIEHSLNYLKEQNALNEMEQLTPMGQMLAELPVDIQIGKMLIMASIFHVVEPIVTMAAALSVQSPFTSNLRCDYESMQKRKELISDHGDPLTLLNGYNEWIQVKAANDNSYKWCKRRCLEEQRFYEISKLKKQFFELLQENYLLRRKNDESDVSDSDSDESGRPRASSSYSEKVRKDLKRVMAKKERKRLLDLKKEISSKPKRPKVLNMEEIELDTTNLDESEKNCQDIRDIEFKLMHDLNELQNKSLSCKKFTLREVNLLKIILSCGLYPQIAIADEMNSYKRESDQKFNSKHKSFVVIHPTSVFSYDPDILQPCDEDGIVKDKLKFSTRHQLIAYVSLFETNKAYFMNCMRVPALQTLFLYARSLDTNGDCTRVLCDEWLEIRFLDSETGQKILSAVLYLRSSIEKLFKIRLEDRLNYGSKLEDGEEPEIKQDSVKFKERAKKLEKILKKKLSEFLDSSYMYSIRRVLPAEVNKMFMKNYQTESKSIDEAKIQPEFKKHLDSKENNQNEIKGGFKITSYLTYNCIIPDETLSIISEYSGIMKRHWKCTNCSKEFLFDLMERMQHQVECQETDQIDTSDIGDKISKSLDQNLYFCSICNKNLKLTAIEILKHKRSHLSSN</sequence>
<evidence type="ECO:0000256" key="1">
    <source>
        <dbReference type="ARBA" id="ARBA00022741"/>
    </source>
</evidence>
<feature type="region of interest" description="Disordered" evidence="5">
    <location>
        <begin position="742"/>
        <end position="768"/>
    </location>
</feature>
<dbReference type="Pfam" id="PF00271">
    <property type="entry name" value="Helicase_C"/>
    <property type="match status" value="1"/>
</dbReference>
<dbReference type="Pfam" id="PF04408">
    <property type="entry name" value="WHD_HA2"/>
    <property type="match status" value="1"/>
</dbReference>
<feature type="domain" description="Helicase C-terminal" evidence="7">
    <location>
        <begin position="409"/>
        <end position="577"/>
    </location>
</feature>
<dbReference type="EMBL" id="REGN01006129">
    <property type="protein sequence ID" value="RNA10695.1"/>
    <property type="molecule type" value="Genomic_DNA"/>
</dbReference>
<comment type="caution">
    <text evidence="8">The sequence shown here is derived from an EMBL/GenBank/DDBJ whole genome shotgun (WGS) entry which is preliminary data.</text>
</comment>
<dbReference type="PROSITE" id="PS51192">
    <property type="entry name" value="HELICASE_ATP_BIND_1"/>
    <property type="match status" value="1"/>
</dbReference>
<dbReference type="Pfam" id="PF24485">
    <property type="entry name" value="zf-C2H2_DHX34"/>
    <property type="match status" value="1"/>
</dbReference>
<dbReference type="EC" id="3.6.1.15" evidence="8"/>
<dbReference type="GO" id="GO:0005524">
    <property type="term" value="F:ATP binding"/>
    <property type="evidence" value="ECO:0007669"/>
    <property type="project" value="UniProtKB-KW"/>
</dbReference>
<evidence type="ECO:0000256" key="2">
    <source>
        <dbReference type="ARBA" id="ARBA00022801"/>
    </source>
</evidence>
<dbReference type="Pfam" id="PF07717">
    <property type="entry name" value="OB_NTP_bind"/>
    <property type="match status" value="1"/>
</dbReference>
<keyword evidence="1" id="KW-0547">Nucleotide-binding</keyword>
<dbReference type="FunFam" id="3.40.50.300:FF:000540">
    <property type="entry name" value="probable ATP-dependent RNA helicase DHX34"/>
    <property type="match status" value="1"/>
</dbReference>
<dbReference type="CDD" id="cd18791">
    <property type="entry name" value="SF2_C_RHA"/>
    <property type="match status" value="1"/>
</dbReference>
<dbReference type="Proteomes" id="UP000276133">
    <property type="component" value="Unassembled WGS sequence"/>
</dbReference>
<dbReference type="PANTHER" id="PTHR18934:SF221">
    <property type="entry name" value="ATP-DEPENDENT RNA HELICASE DHX34-RELATED"/>
    <property type="match status" value="1"/>
</dbReference>
<keyword evidence="3 8" id="KW-0347">Helicase</keyword>
<dbReference type="FunFam" id="3.40.50.300:FF:000725">
    <property type="entry name" value="probable ATP-dependent RNA helicase DHX34"/>
    <property type="match status" value="1"/>
</dbReference>
<keyword evidence="2 8" id="KW-0378">Hydrolase</keyword>
<dbReference type="Pfam" id="PF00270">
    <property type="entry name" value="DEAD"/>
    <property type="match status" value="1"/>
</dbReference>
<evidence type="ECO:0000313" key="9">
    <source>
        <dbReference type="Proteomes" id="UP000276133"/>
    </source>
</evidence>
<protein>
    <submittedName>
        <fullName evidence="8">Putative ATP-dependent RNA helicase DHX34</fullName>
        <ecNumber evidence="8">3.6.1.15</ecNumber>
    </submittedName>
</protein>
<dbReference type="Gene3D" id="1.20.120.1080">
    <property type="match status" value="1"/>
</dbReference>
<dbReference type="SMART" id="SM00847">
    <property type="entry name" value="HA2"/>
    <property type="match status" value="1"/>
</dbReference>
<evidence type="ECO:0000259" key="7">
    <source>
        <dbReference type="PROSITE" id="PS51194"/>
    </source>
</evidence>
<dbReference type="GO" id="GO:0003723">
    <property type="term" value="F:RNA binding"/>
    <property type="evidence" value="ECO:0007669"/>
    <property type="project" value="TreeGrafter"/>
</dbReference>
<evidence type="ECO:0000256" key="5">
    <source>
        <dbReference type="SAM" id="MobiDB-lite"/>
    </source>
</evidence>
<dbReference type="InterPro" id="IPR027417">
    <property type="entry name" value="P-loop_NTPase"/>
</dbReference>